<dbReference type="PANTHER" id="PTHR20208">
    <property type="entry name" value="STRUCTURE-SPECIFIC ENDONUCLEASE SUBUNIT SLX1"/>
    <property type="match status" value="1"/>
</dbReference>
<evidence type="ECO:0000313" key="13">
    <source>
        <dbReference type="EnsemblMetazoa" id="XP_032457627"/>
    </source>
</evidence>
<dbReference type="Gene3D" id="3.30.40.10">
    <property type="entry name" value="Zinc/RING finger domain, C3HC4 (zinc finger)"/>
    <property type="match status" value="1"/>
</dbReference>
<dbReference type="OMA" id="HNRGCDF"/>
<dbReference type="EnsemblMetazoa" id="XM_008210743">
    <property type="protein sequence ID" value="XP_008208965"/>
    <property type="gene ID" value="LOC100119133"/>
</dbReference>
<evidence type="ECO:0000256" key="5">
    <source>
        <dbReference type="ARBA" id="ARBA00022771"/>
    </source>
</evidence>
<evidence type="ECO:0000256" key="10">
    <source>
        <dbReference type="ARBA" id="ARBA00023242"/>
    </source>
</evidence>
<accession>A0A7M7TEG2</accession>
<dbReference type="SMR" id="A0A7M7TEG2"/>
<dbReference type="InterPro" id="IPR013083">
    <property type="entry name" value="Znf_RING/FYVE/PHD"/>
</dbReference>
<gene>
    <name evidence="13" type="primary">100119133</name>
</gene>
<dbReference type="EC" id="3.1.-.-" evidence="11"/>
<keyword evidence="10 11" id="KW-0539">Nucleus</keyword>
<dbReference type="GO" id="GO:0033557">
    <property type="term" value="C:Slx1-Slx4 complex"/>
    <property type="evidence" value="ECO:0007669"/>
    <property type="project" value="UniProtKB-UniRule"/>
</dbReference>
<dbReference type="AlphaFoldDB" id="A0A7M7TEG2"/>
<dbReference type="GO" id="GO:0008270">
    <property type="term" value="F:zinc ion binding"/>
    <property type="evidence" value="ECO:0007669"/>
    <property type="project" value="UniProtKB-KW"/>
</dbReference>
<evidence type="ECO:0000256" key="2">
    <source>
        <dbReference type="ARBA" id="ARBA00022723"/>
    </source>
</evidence>
<evidence type="ECO:0000256" key="11">
    <source>
        <dbReference type="HAMAP-Rule" id="MF_03100"/>
    </source>
</evidence>
<dbReference type="InterPro" id="IPR048749">
    <property type="entry name" value="SLX1_C"/>
</dbReference>
<keyword evidence="7" id="KW-0862">Zinc</keyword>
<dbReference type="InterPro" id="IPR050381">
    <property type="entry name" value="SLX1_endonuclease"/>
</dbReference>
<keyword evidence="5" id="KW-0863">Zinc-finger</keyword>
<organism evidence="13 14">
    <name type="scientific">Nasonia vitripennis</name>
    <name type="common">Parasitic wasp</name>
    <dbReference type="NCBI Taxonomy" id="7425"/>
    <lineage>
        <taxon>Eukaryota</taxon>
        <taxon>Metazoa</taxon>
        <taxon>Ecdysozoa</taxon>
        <taxon>Arthropoda</taxon>
        <taxon>Hexapoda</taxon>
        <taxon>Insecta</taxon>
        <taxon>Pterygota</taxon>
        <taxon>Neoptera</taxon>
        <taxon>Endopterygota</taxon>
        <taxon>Hymenoptera</taxon>
        <taxon>Apocrita</taxon>
        <taxon>Proctotrupomorpha</taxon>
        <taxon>Chalcidoidea</taxon>
        <taxon>Pteromalidae</taxon>
        <taxon>Pteromalinae</taxon>
        <taxon>Nasonia</taxon>
    </lineage>
</organism>
<dbReference type="CDD" id="cd10455">
    <property type="entry name" value="GIY-YIG_SLX1"/>
    <property type="match status" value="1"/>
</dbReference>
<keyword evidence="8 11" id="KW-0233">DNA recombination</keyword>
<sequence>MTAEPQDVEHFFGVYLLYCKNVKYKGRTYIGYTVDPKRRIKQHNAGKDFGGAWRTSNRGPWEMVLIVHGFPNSTSALRFEWAWQHPELSRRLRHVPRKKSRQKSFDYCLTVLSAMLHVGPWSRLPLTVRWLDDEFGSSFASQVSPPLHMPIGYGKVASKKPKDASKAKAAKLDAAASTEKKEEKCSLCSKCVESEDRLSCVQPGCQLVAHLICLAESFKRDEMILPLEGVCPLCDTNVLWGDLIRKKIGCNMHLDDEENNSDSSDYSDD</sequence>
<comment type="function">
    <text evidence="11">Catalytic subunit of a heterodimeric structure-specific endonuclease that resolves DNA secondary structures generated during DNA repair and recombination. Has endonuclease activity towards branched DNA substrates, introducing single-strand cuts in duplex DNA close to junctions with ss-DNA.</text>
</comment>
<comment type="subcellular location">
    <subcellularLocation>
        <location evidence="11">Nucleus</location>
    </subcellularLocation>
</comment>
<evidence type="ECO:0000256" key="9">
    <source>
        <dbReference type="ARBA" id="ARBA00023204"/>
    </source>
</evidence>
<keyword evidence="3 11" id="KW-0255">Endonuclease</keyword>
<comment type="caution">
    <text evidence="11">Lacks conserved residue(s) required for the propagation of feature annotation.</text>
</comment>
<dbReference type="InParanoid" id="A0A7M7TEG2"/>
<dbReference type="OrthoDB" id="24645at2759"/>
<feature type="domain" description="GIY-YIG" evidence="12">
    <location>
        <begin position="10"/>
        <end position="100"/>
    </location>
</feature>
<dbReference type="HAMAP" id="MF_03100">
    <property type="entry name" value="Endonuc_su_Slx1"/>
    <property type="match status" value="1"/>
</dbReference>
<dbReference type="EnsemblMetazoa" id="XM_032601736">
    <property type="protein sequence ID" value="XP_032457627"/>
    <property type="gene ID" value="LOC100119133"/>
</dbReference>
<keyword evidence="1 11" id="KW-0540">Nuclease</keyword>
<reference evidence="13" key="1">
    <citation type="submission" date="2021-01" db="UniProtKB">
        <authorList>
            <consortium name="EnsemblMetazoa"/>
        </authorList>
    </citation>
    <scope>IDENTIFICATION</scope>
</reference>
<evidence type="ECO:0000256" key="8">
    <source>
        <dbReference type="ARBA" id="ARBA00023172"/>
    </source>
</evidence>
<keyword evidence="2" id="KW-0479">Metal-binding</keyword>
<dbReference type="GO" id="GO:0017108">
    <property type="term" value="F:5'-flap endonuclease activity"/>
    <property type="evidence" value="ECO:0007669"/>
    <property type="project" value="InterPro"/>
</dbReference>
<proteinExistence type="inferred from homology"/>
<comment type="similarity">
    <text evidence="11">Belongs to the SLX1 family.</text>
</comment>
<evidence type="ECO:0000256" key="1">
    <source>
        <dbReference type="ARBA" id="ARBA00022722"/>
    </source>
</evidence>
<protein>
    <recommendedName>
        <fullName evidence="11">Structure-specific endonuclease subunit SLX1 homolog</fullName>
        <ecNumber evidence="11">3.1.-.-</ecNumber>
    </recommendedName>
</protein>
<keyword evidence="14" id="KW-1185">Reference proteome</keyword>
<dbReference type="FunFam" id="3.40.1440.10:FF:000008">
    <property type="entry name" value="Structure-specific endonuclease subunit SLX1 homolog"/>
    <property type="match status" value="1"/>
</dbReference>
<keyword evidence="9 11" id="KW-0234">DNA repair</keyword>
<dbReference type="InterPro" id="IPR035901">
    <property type="entry name" value="GIY-YIG_endonuc_sf"/>
</dbReference>
<evidence type="ECO:0000313" key="14">
    <source>
        <dbReference type="Proteomes" id="UP000002358"/>
    </source>
</evidence>
<dbReference type="EnsemblMetazoa" id="XM_032601737">
    <property type="protein sequence ID" value="XP_032457628"/>
    <property type="gene ID" value="LOC100119133"/>
</dbReference>
<evidence type="ECO:0000256" key="4">
    <source>
        <dbReference type="ARBA" id="ARBA00022763"/>
    </source>
</evidence>
<name>A0A7M7TEG2_NASVI</name>
<dbReference type="EnsemblMetazoa" id="XM_031925752">
    <property type="protein sequence ID" value="XP_031781612"/>
    <property type="gene ID" value="LOC100119133"/>
</dbReference>
<dbReference type="GO" id="GO:0000724">
    <property type="term" value="P:double-strand break repair via homologous recombination"/>
    <property type="evidence" value="ECO:0007669"/>
    <property type="project" value="TreeGrafter"/>
</dbReference>
<dbReference type="PANTHER" id="PTHR20208:SF10">
    <property type="entry name" value="STRUCTURE-SPECIFIC ENDONUCLEASE SUBUNIT SLX1"/>
    <property type="match status" value="1"/>
</dbReference>
<evidence type="ECO:0000256" key="3">
    <source>
        <dbReference type="ARBA" id="ARBA00022759"/>
    </source>
</evidence>
<dbReference type="Pfam" id="PF01541">
    <property type="entry name" value="GIY-YIG"/>
    <property type="match status" value="1"/>
</dbReference>
<keyword evidence="4 11" id="KW-0227">DNA damage</keyword>
<dbReference type="InterPro" id="IPR027520">
    <property type="entry name" value="Slx1"/>
</dbReference>
<keyword evidence="6 11" id="KW-0378">Hydrolase</keyword>
<dbReference type="SUPFAM" id="SSF82771">
    <property type="entry name" value="GIY-YIG endonuclease"/>
    <property type="match status" value="1"/>
</dbReference>
<dbReference type="KEGG" id="nvi:100119133"/>
<dbReference type="Pfam" id="PF21202">
    <property type="entry name" value="SLX1_C"/>
    <property type="match status" value="1"/>
</dbReference>
<dbReference type="InterPro" id="IPR000305">
    <property type="entry name" value="GIY-YIG_endonuc"/>
</dbReference>
<evidence type="ECO:0000259" key="12">
    <source>
        <dbReference type="PROSITE" id="PS50164"/>
    </source>
</evidence>
<comment type="cofactor">
    <cofactor evidence="11">
        <name>a divalent metal cation</name>
        <dbReference type="ChEBI" id="CHEBI:60240"/>
    </cofactor>
</comment>
<dbReference type="GO" id="GO:0008821">
    <property type="term" value="F:crossover junction DNA endonuclease activity"/>
    <property type="evidence" value="ECO:0007669"/>
    <property type="project" value="TreeGrafter"/>
</dbReference>
<evidence type="ECO:0000256" key="7">
    <source>
        <dbReference type="ARBA" id="ARBA00022833"/>
    </source>
</evidence>
<dbReference type="SMART" id="SM00465">
    <property type="entry name" value="GIYc"/>
    <property type="match status" value="1"/>
</dbReference>
<dbReference type="EnsemblMetazoa" id="XM_001602918">
    <property type="protein sequence ID" value="XP_001602968"/>
    <property type="gene ID" value="LOC100119133"/>
</dbReference>
<comment type="subunit">
    <text evidence="11">Forms a heterodimer with a member of the SLX4 family.</text>
</comment>
<dbReference type="FunCoup" id="A0A7M7TEG2">
    <property type="interactions" value="802"/>
</dbReference>
<dbReference type="PROSITE" id="PS50164">
    <property type="entry name" value="GIY_YIG"/>
    <property type="match status" value="1"/>
</dbReference>
<evidence type="ECO:0000256" key="6">
    <source>
        <dbReference type="ARBA" id="ARBA00022801"/>
    </source>
</evidence>
<dbReference type="Gene3D" id="3.40.1440.10">
    <property type="entry name" value="GIY-YIG endonuclease"/>
    <property type="match status" value="1"/>
</dbReference>
<dbReference type="Proteomes" id="UP000002358">
    <property type="component" value="Unassembled WGS sequence"/>
</dbReference>